<reference evidence="2 3" key="1">
    <citation type="submission" date="2021-06" db="EMBL/GenBank/DDBJ databases">
        <title>Caerostris extrusa draft genome.</title>
        <authorList>
            <person name="Kono N."/>
            <person name="Arakawa K."/>
        </authorList>
    </citation>
    <scope>NUCLEOTIDE SEQUENCE [LARGE SCALE GENOMIC DNA]</scope>
</reference>
<evidence type="ECO:0000313" key="3">
    <source>
        <dbReference type="Proteomes" id="UP001054945"/>
    </source>
</evidence>
<organism evidence="2 3">
    <name type="scientific">Caerostris extrusa</name>
    <name type="common">Bark spider</name>
    <name type="synonym">Caerostris bankana</name>
    <dbReference type="NCBI Taxonomy" id="172846"/>
    <lineage>
        <taxon>Eukaryota</taxon>
        <taxon>Metazoa</taxon>
        <taxon>Ecdysozoa</taxon>
        <taxon>Arthropoda</taxon>
        <taxon>Chelicerata</taxon>
        <taxon>Arachnida</taxon>
        <taxon>Araneae</taxon>
        <taxon>Araneomorphae</taxon>
        <taxon>Entelegynae</taxon>
        <taxon>Araneoidea</taxon>
        <taxon>Araneidae</taxon>
        <taxon>Caerostris</taxon>
    </lineage>
</organism>
<dbReference type="Proteomes" id="UP001054945">
    <property type="component" value="Unassembled WGS sequence"/>
</dbReference>
<proteinExistence type="predicted"/>
<dbReference type="EMBL" id="BPLR01001002">
    <property type="protein sequence ID" value="GIY99092.1"/>
    <property type="molecule type" value="Genomic_DNA"/>
</dbReference>
<sequence length="92" mass="9823">MRPSAALYPSRPTNHSSDPRSKVSRSQGMFVVLGPHPEGGGEAPNDKWGGVGVAQLQGFSLGRCALVHQPLLAQSPAPRNDCLFARIELVFT</sequence>
<name>A0AAV4XWJ1_CAEEX</name>
<dbReference type="AlphaFoldDB" id="A0AAV4XWJ1"/>
<gene>
    <name evidence="2" type="ORF">CEXT_449971</name>
</gene>
<comment type="caution">
    <text evidence="2">The sequence shown here is derived from an EMBL/GenBank/DDBJ whole genome shotgun (WGS) entry which is preliminary data.</text>
</comment>
<evidence type="ECO:0000256" key="1">
    <source>
        <dbReference type="SAM" id="MobiDB-lite"/>
    </source>
</evidence>
<evidence type="ECO:0000313" key="2">
    <source>
        <dbReference type="EMBL" id="GIY99092.1"/>
    </source>
</evidence>
<keyword evidence="3" id="KW-1185">Reference proteome</keyword>
<feature type="region of interest" description="Disordered" evidence="1">
    <location>
        <begin position="1"/>
        <end position="26"/>
    </location>
</feature>
<accession>A0AAV4XWJ1</accession>
<protein>
    <submittedName>
        <fullName evidence="2">Uncharacterized protein</fullName>
    </submittedName>
</protein>